<evidence type="ECO:0000256" key="1">
    <source>
        <dbReference type="SAM" id="Coils"/>
    </source>
</evidence>
<feature type="region of interest" description="Disordered" evidence="2">
    <location>
        <begin position="18"/>
        <end position="42"/>
    </location>
</feature>
<dbReference type="EMBL" id="BSYR01000010">
    <property type="protein sequence ID" value="GMI72202.1"/>
    <property type="molecule type" value="Genomic_DNA"/>
</dbReference>
<keyword evidence="4" id="KW-1185">Reference proteome</keyword>
<feature type="compositionally biased region" description="Polar residues" evidence="2">
    <location>
        <begin position="18"/>
        <end position="29"/>
    </location>
</feature>
<feature type="coiled-coil region" evidence="1">
    <location>
        <begin position="139"/>
        <end position="246"/>
    </location>
</feature>
<dbReference type="PANTHER" id="PTHR35502:SF2">
    <property type="entry name" value="PROTEIN MICROTUBULE BINDING PROTEIN 2C"/>
    <property type="match status" value="1"/>
</dbReference>
<dbReference type="GO" id="GO:0010497">
    <property type="term" value="P:plasmodesmata-mediated intercellular transport"/>
    <property type="evidence" value="ECO:0007669"/>
    <property type="project" value="InterPro"/>
</dbReference>
<feature type="compositionally biased region" description="Basic and acidic residues" evidence="2">
    <location>
        <begin position="85"/>
        <end position="99"/>
    </location>
</feature>
<dbReference type="Proteomes" id="UP001165190">
    <property type="component" value="Unassembled WGS sequence"/>
</dbReference>
<evidence type="ECO:0000313" key="4">
    <source>
        <dbReference type="Proteomes" id="UP001165190"/>
    </source>
</evidence>
<name>A0A9W7H727_HIBTR</name>
<protein>
    <submittedName>
        <fullName evidence="3">Movement protein binding protein 2C</fullName>
    </submittedName>
</protein>
<dbReference type="OrthoDB" id="1915670at2759"/>
<dbReference type="GO" id="GO:0008017">
    <property type="term" value="F:microtubule binding"/>
    <property type="evidence" value="ECO:0007669"/>
    <property type="project" value="InterPro"/>
</dbReference>
<dbReference type="InterPro" id="IPR040289">
    <property type="entry name" value="MBP2C"/>
</dbReference>
<proteinExistence type="predicted"/>
<dbReference type="AlphaFoldDB" id="A0A9W7H727"/>
<feature type="region of interest" description="Disordered" evidence="2">
    <location>
        <begin position="84"/>
        <end position="128"/>
    </location>
</feature>
<gene>
    <name evidence="3" type="ORF">HRI_000889500</name>
</gene>
<organism evidence="3 4">
    <name type="scientific">Hibiscus trionum</name>
    <name type="common">Flower of an hour</name>
    <dbReference type="NCBI Taxonomy" id="183268"/>
    <lineage>
        <taxon>Eukaryota</taxon>
        <taxon>Viridiplantae</taxon>
        <taxon>Streptophyta</taxon>
        <taxon>Embryophyta</taxon>
        <taxon>Tracheophyta</taxon>
        <taxon>Spermatophyta</taxon>
        <taxon>Magnoliopsida</taxon>
        <taxon>eudicotyledons</taxon>
        <taxon>Gunneridae</taxon>
        <taxon>Pentapetalae</taxon>
        <taxon>rosids</taxon>
        <taxon>malvids</taxon>
        <taxon>Malvales</taxon>
        <taxon>Malvaceae</taxon>
        <taxon>Malvoideae</taxon>
        <taxon>Hibiscus</taxon>
    </lineage>
</organism>
<evidence type="ECO:0000256" key="2">
    <source>
        <dbReference type="SAM" id="MobiDB-lite"/>
    </source>
</evidence>
<evidence type="ECO:0000313" key="3">
    <source>
        <dbReference type="EMBL" id="GMI72202.1"/>
    </source>
</evidence>
<sequence length="336" mass="37649">MYEPQHLVDLQENSGFGTWLSGNNNNSSPTHHRTDSSLARSVPGNVDSELYKDLVEMIPLVQSLIERKPNSSFTRRGSIVYTKTPSRESLSRKVSDVKGRNGALSIPVKKKKDRVDKNGGGNDQNGDSLSIFSSRDLIAEKENEELIVLREQVEDLQKRLLEKEELLKSAEISKNQMNDVQAELDQLNRHAAEKDSLIKSIQLQLSDAKIKLADKQAALEKTQWEAMTSKQKLEKLQNDIDSMQGEFSLFMLLLNGLTKNNRTACAEDYDVAPYHFEHLPSIDGVDDKEMPKVEEARLAYIAALDAAKEKQDEESLAAAASARLYLQSVLFKSESA</sequence>
<dbReference type="PANTHER" id="PTHR35502">
    <property type="entry name" value="PROTEIN MICROTUBULE BINDING PROTEIN 2C"/>
    <property type="match status" value="1"/>
</dbReference>
<comment type="caution">
    <text evidence="3">The sequence shown here is derived from an EMBL/GenBank/DDBJ whole genome shotgun (WGS) entry which is preliminary data.</text>
</comment>
<reference evidence="3" key="1">
    <citation type="submission" date="2023-05" db="EMBL/GenBank/DDBJ databases">
        <title>Genome and transcriptome analyses reveal genes involved in the formation of fine ridges on petal epidermal cells in Hibiscus trionum.</title>
        <authorList>
            <person name="Koshimizu S."/>
            <person name="Masuda S."/>
            <person name="Ishii T."/>
            <person name="Shirasu K."/>
            <person name="Hoshino A."/>
            <person name="Arita M."/>
        </authorList>
    </citation>
    <scope>NUCLEOTIDE SEQUENCE</scope>
    <source>
        <strain evidence="3">Hamamatsu line</strain>
    </source>
</reference>
<accession>A0A9W7H727</accession>
<keyword evidence="1" id="KW-0175">Coiled coil</keyword>